<gene>
    <name evidence="3" type="ORF">EDC29_11350</name>
</gene>
<reference evidence="3 4" key="1">
    <citation type="submission" date="2019-03" db="EMBL/GenBank/DDBJ databases">
        <title>Genomic Encyclopedia of Type Strains, Phase IV (KMG-IV): sequencing the most valuable type-strain genomes for metagenomic binning, comparative biology and taxonomic classification.</title>
        <authorList>
            <person name="Goeker M."/>
        </authorList>
    </citation>
    <scope>NUCLEOTIDE SEQUENCE [LARGE SCALE GENOMIC DNA]</scope>
    <source>
        <strain evidence="3 4">DSM 203</strain>
    </source>
</reference>
<feature type="coiled-coil region" evidence="1">
    <location>
        <begin position="122"/>
        <end position="149"/>
    </location>
</feature>
<protein>
    <submittedName>
        <fullName evidence="3">Uncharacterized protein</fullName>
    </submittedName>
</protein>
<dbReference type="Proteomes" id="UP000295247">
    <property type="component" value="Unassembled WGS sequence"/>
</dbReference>
<organism evidence="3 4">
    <name type="scientific">Marichromatium gracile</name>
    <name type="common">Chromatium gracile</name>
    <dbReference type="NCBI Taxonomy" id="1048"/>
    <lineage>
        <taxon>Bacteria</taxon>
        <taxon>Pseudomonadati</taxon>
        <taxon>Pseudomonadota</taxon>
        <taxon>Gammaproteobacteria</taxon>
        <taxon>Chromatiales</taxon>
        <taxon>Chromatiaceae</taxon>
        <taxon>Marichromatium</taxon>
    </lineage>
</organism>
<keyword evidence="2" id="KW-0732">Signal</keyword>
<comment type="caution">
    <text evidence="3">The sequence shown here is derived from an EMBL/GenBank/DDBJ whole genome shotgun (WGS) entry which is preliminary data.</text>
</comment>
<feature type="signal peptide" evidence="2">
    <location>
        <begin position="1"/>
        <end position="21"/>
    </location>
</feature>
<feature type="chain" id="PRO_5020247264" evidence="2">
    <location>
        <begin position="22"/>
        <end position="414"/>
    </location>
</feature>
<name>A0A4R4A6J1_MARGR</name>
<evidence type="ECO:0000313" key="4">
    <source>
        <dbReference type="Proteomes" id="UP000295247"/>
    </source>
</evidence>
<proteinExistence type="predicted"/>
<dbReference type="AlphaFoldDB" id="A0A4R4A6J1"/>
<sequence length="414" mass="46677">MRPILLTPLLFALALPAPSLAQEAETDAWERAQSTAAAWWQRSRELADQAAADARRLLGDDDDDLGRAWERARPELEEALTLTERQATLPERAWFGPDRDSNQTEIDALLDRAVALLSVSPALAQRARIRELNARIVELRAQIAESRQQQLTAPEQSTLLKTRADHAEAIARDQREITAIEAEIAAIERGFAAELRAMGLDIDDEQVRFLLSTVVGDNVVELGILFDNVRTLTEQLEQLVAESGEDLESARRYYGLYVVLLQTLEHLHRRIERQIEDDYLPRIDAIAERARTLAAETRTLKAQNPERTALLEANLEAQRVTGEAAAVYRSYLEDQARQIRAARAQLAGDIATAWNTYQTVSLSGELVGLVRASQRLLEALMERQLPALRPFENLEMQREMLRLTERLRGPDQGR</sequence>
<evidence type="ECO:0000256" key="1">
    <source>
        <dbReference type="SAM" id="Coils"/>
    </source>
</evidence>
<evidence type="ECO:0000256" key="2">
    <source>
        <dbReference type="SAM" id="SignalP"/>
    </source>
</evidence>
<evidence type="ECO:0000313" key="3">
    <source>
        <dbReference type="EMBL" id="TCW34066.1"/>
    </source>
</evidence>
<dbReference type="EMBL" id="SMDC01000013">
    <property type="protein sequence ID" value="TCW34066.1"/>
    <property type="molecule type" value="Genomic_DNA"/>
</dbReference>
<dbReference type="RefSeq" id="WP_132230538.1">
    <property type="nucleotide sequence ID" value="NZ_NRRH01000024.1"/>
</dbReference>
<accession>A0A4R4A6J1</accession>
<keyword evidence="1" id="KW-0175">Coiled coil</keyword>